<evidence type="ECO:0000313" key="1">
    <source>
        <dbReference type="EMBL" id="GAX91913.1"/>
    </source>
</evidence>
<dbReference type="Proteomes" id="UP000217785">
    <property type="component" value="Unassembled WGS sequence"/>
</dbReference>
<evidence type="ECO:0000313" key="2">
    <source>
        <dbReference type="Proteomes" id="UP000217785"/>
    </source>
</evidence>
<name>A0A292YT19_9BACL</name>
<proteinExistence type="predicted"/>
<comment type="caution">
    <text evidence="1">The sequence shown here is derived from an EMBL/GenBank/DDBJ whole genome shotgun (WGS) entry which is preliminary data.</text>
</comment>
<accession>A0A292YT19</accession>
<evidence type="ECO:0008006" key="3">
    <source>
        <dbReference type="Google" id="ProtNLM"/>
    </source>
</evidence>
<reference evidence="2" key="1">
    <citation type="submission" date="2017-07" db="EMBL/GenBank/DDBJ databases">
        <title>Draft genome sequence of Effusibacillus lacus strain skLN1.</title>
        <authorList>
            <person name="Watanabe M."/>
            <person name="Kojima H."/>
            <person name="Fukui M."/>
        </authorList>
    </citation>
    <scope>NUCLEOTIDE SEQUENCE [LARGE SCALE GENOMIC DNA]</scope>
    <source>
        <strain evidence="2">skLN1</strain>
    </source>
</reference>
<keyword evidence="2" id="KW-1185">Reference proteome</keyword>
<gene>
    <name evidence="1" type="ORF">EFBL_3604</name>
</gene>
<dbReference type="InterPro" id="IPR025833">
    <property type="entry name" value="GDYXXLXY"/>
</dbReference>
<dbReference type="RefSeq" id="WP_096184140.1">
    <property type="nucleotide sequence ID" value="NZ_BDUF01000109.1"/>
</dbReference>
<dbReference type="EMBL" id="BDUF01000109">
    <property type="protein sequence ID" value="GAX91913.1"/>
    <property type="molecule type" value="Genomic_DNA"/>
</dbReference>
<organism evidence="1 2">
    <name type="scientific">Effusibacillus lacus</name>
    <dbReference type="NCBI Taxonomy" id="1348429"/>
    <lineage>
        <taxon>Bacteria</taxon>
        <taxon>Bacillati</taxon>
        <taxon>Bacillota</taxon>
        <taxon>Bacilli</taxon>
        <taxon>Bacillales</taxon>
        <taxon>Alicyclobacillaceae</taxon>
        <taxon>Effusibacillus</taxon>
    </lineage>
</organism>
<protein>
    <recommendedName>
        <fullName evidence="3">GDYXXLXY domain-containing protein</fullName>
    </recommendedName>
</protein>
<dbReference type="AlphaFoldDB" id="A0A292YT19"/>
<sequence length="170" mass="19608">MKKKLWILVLLQCLFLLGVAGQYYAVQVFGKEILLKAVPVDPRDPFRGDFARLGFEISRIPAPQEKSDCKRDCKIFVLLEKKGQYYVFKEASFADKFEPEANEAVLVGKAVYHWESERELRVTYGFEQVFVEEGMGKPLEDREAEVTVAVKVWNGRPVLNHVYLNGQLYK</sequence>
<dbReference type="Pfam" id="PF14345">
    <property type="entry name" value="GDYXXLXY"/>
    <property type="match status" value="1"/>
</dbReference>
<dbReference type="OrthoDB" id="4868247at2"/>